<reference evidence="1" key="1">
    <citation type="submission" date="2014-09" db="EMBL/GenBank/DDBJ databases">
        <authorList>
            <person name="Magalhaes I.L.F."/>
            <person name="Oliveira U."/>
            <person name="Santos F.R."/>
            <person name="Vidigal T.H.D.A."/>
            <person name="Brescovit A.D."/>
            <person name="Santos A.J."/>
        </authorList>
    </citation>
    <scope>NUCLEOTIDE SEQUENCE</scope>
    <source>
        <tissue evidence="1">Shoot tissue taken approximately 20 cm above the soil surface</tissue>
    </source>
</reference>
<accession>A0A0A8YUW8</accession>
<proteinExistence type="predicted"/>
<protein>
    <submittedName>
        <fullName evidence="1">Uncharacterized protein</fullName>
    </submittedName>
</protein>
<dbReference type="EMBL" id="GBRH01271503">
    <property type="protein sequence ID" value="JAD26392.1"/>
    <property type="molecule type" value="Transcribed_RNA"/>
</dbReference>
<name>A0A0A8YUW8_ARUDO</name>
<organism evidence="1">
    <name type="scientific">Arundo donax</name>
    <name type="common">Giant reed</name>
    <name type="synonym">Donax arundinaceus</name>
    <dbReference type="NCBI Taxonomy" id="35708"/>
    <lineage>
        <taxon>Eukaryota</taxon>
        <taxon>Viridiplantae</taxon>
        <taxon>Streptophyta</taxon>
        <taxon>Embryophyta</taxon>
        <taxon>Tracheophyta</taxon>
        <taxon>Spermatophyta</taxon>
        <taxon>Magnoliopsida</taxon>
        <taxon>Liliopsida</taxon>
        <taxon>Poales</taxon>
        <taxon>Poaceae</taxon>
        <taxon>PACMAD clade</taxon>
        <taxon>Arundinoideae</taxon>
        <taxon>Arundineae</taxon>
        <taxon>Arundo</taxon>
    </lineage>
</organism>
<dbReference type="AlphaFoldDB" id="A0A0A8YUW8"/>
<evidence type="ECO:0000313" key="1">
    <source>
        <dbReference type="EMBL" id="JAD26392.1"/>
    </source>
</evidence>
<sequence>MNLIIKHLLRSLPWTCKLNHVLTQIANMLELLPTSPISP</sequence>
<reference evidence="1" key="2">
    <citation type="journal article" date="2015" name="Data Brief">
        <title>Shoot transcriptome of the giant reed, Arundo donax.</title>
        <authorList>
            <person name="Barrero R.A."/>
            <person name="Guerrero F.D."/>
            <person name="Moolhuijzen P."/>
            <person name="Goolsby J.A."/>
            <person name="Tidwell J."/>
            <person name="Bellgard S.E."/>
            <person name="Bellgard M.I."/>
        </authorList>
    </citation>
    <scope>NUCLEOTIDE SEQUENCE</scope>
    <source>
        <tissue evidence="1">Shoot tissue taken approximately 20 cm above the soil surface</tissue>
    </source>
</reference>